<evidence type="ECO:0000313" key="3">
    <source>
        <dbReference type="Proteomes" id="UP001311232"/>
    </source>
</evidence>
<proteinExistence type="predicted"/>
<dbReference type="EMBL" id="JAHHUM010001162">
    <property type="protein sequence ID" value="KAK5614401.1"/>
    <property type="molecule type" value="Genomic_DNA"/>
</dbReference>
<comment type="caution">
    <text evidence="2">The sequence shown here is derived from an EMBL/GenBank/DDBJ whole genome shotgun (WGS) entry which is preliminary data.</text>
</comment>
<feature type="region of interest" description="Disordered" evidence="1">
    <location>
        <begin position="8"/>
        <end position="37"/>
    </location>
</feature>
<dbReference type="Proteomes" id="UP001311232">
    <property type="component" value="Unassembled WGS sequence"/>
</dbReference>
<name>A0AAV9RZK7_9TELE</name>
<evidence type="ECO:0000256" key="1">
    <source>
        <dbReference type="SAM" id="MobiDB-lite"/>
    </source>
</evidence>
<feature type="compositionally biased region" description="Polar residues" evidence="1">
    <location>
        <begin position="132"/>
        <end position="152"/>
    </location>
</feature>
<sequence>MCLELRFCSSSDVDPDQRGSRDVARPPLPVPPPNGIPALPKLRLRGFKAGEKITIITIPANQLAALMQTNPTGQVTQIIQAKPVAPQLSQTTIKPATVQLAPGRTAPQLILAKPAAVAQALPHLSMQVSQPHSALPSISTQLHELPSSQPEAAQSEAVEPPPLSSPTAATAAEASS</sequence>
<gene>
    <name evidence="2" type="ORF">CRENBAI_026019</name>
</gene>
<feature type="compositionally biased region" description="Low complexity" evidence="1">
    <location>
        <begin position="165"/>
        <end position="176"/>
    </location>
</feature>
<accession>A0AAV9RZK7</accession>
<dbReference type="AlphaFoldDB" id="A0AAV9RZK7"/>
<organism evidence="2 3">
    <name type="scientific">Crenichthys baileyi</name>
    <name type="common">White River springfish</name>
    <dbReference type="NCBI Taxonomy" id="28760"/>
    <lineage>
        <taxon>Eukaryota</taxon>
        <taxon>Metazoa</taxon>
        <taxon>Chordata</taxon>
        <taxon>Craniata</taxon>
        <taxon>Vertebrata</taxon>
        <taxon>Euteleostomi</taxon>
        <taxon>Actinopterygii</taxon>
        <taxon>Neopterygii</taxon>
        <taxon>Teleostei</taxon>
        <taxon>Neoteleostei</taxon>
        <taxon>Acanthomorphata</taxon>
        <taxon>Ovalentaria</taxon>
        <taxon>Atherinomorphae</taxon>
        <taxon>Cyprinodontiformes</taxon>
        <taxon>Goodeidae</taxon>
        <taxon>Crenichthys</taxon>
    </lineage>
</organism>
<feature type="compositionally biased region" description="Basic and acidic residues" evidence="1">
    <location>
        <begin position="15"/>
        <end position="24"/>
    </location>
</feature>
<keyword evidence="3" id="KW-1185">Reference proteome</keyword>
<reference evidence="2 3" key="1">
    <citation type="submission" date="2021-06" db="EMBL/GenBank/DDBJ databases">
        <authorList>
            <person name="Palmer J.M."/>
        </authorList>
    </citation>
    <scope>NUCLEOTIDE SEQUENCE [LARGE SCALE GENOMIC DNA]</scope>
    <source>
        <strain evidence="2 3">MEX-2019</strain>
        <tissue evidence="2">Muscle</tissue>
    </source>
</reference>
<evidence type="ECO:0000313" key="2">
    <source>
        <dbReference type="EMBL" id="KAK5614401.1"/>
    </source>
</evidence>
<feature type="compositionally biased region" description="Pro residues" evidence="1">
    <location>
        <begin position="26"/>
        <end position="35"/>
    </location>
</feature>
<feature type="region of interest" description="Disordered" evidence="1">
    <location>
        <begin position="132"/>
        <end position="176"/>
    </location>
</feature>
<protein>
    <submittedName>
        <fullName evidence="2">Uncharacterized protein</fullName>
    </submittedName>
</protein>